<feature type="region of interest" description="Disordered" evidence="1">
    <location>
        <begin position="396"/>
        <end position="416"/>
    </location>
</feature>
<dbReference type="PANTHER" id="PTHR14209">
    <property type="entry name" value="ISOAMYL ACETATE-HYDROLYZING ESTERASE 1"/>
    <property type="match status" value="1"/>
</dbReference>
<organism evidence="3 4">
    <name type="scientific">Flavobacterium rivuli WB 3.3-2 = DSM 21788</name>
    <dbReference type="NCBI Taxonomy" id="1121895"/>
    <lineage>
        <taxon>Bacteria</taxon>
        <taxon>Pseudomonadati</taxon>
        <taxon>Bacteroidota</taxon>
        <taxon>Flavobacteriia</taxon>
        <taxon>Flavobacteriales</taxon>
        <taxon>Flavobacteriaceae</taxon>
        <taxon>Flavobacterium</taxon>
    </lineage>
</organism>
<protein>
    <recommendedName>
        <fullName evidence="2">SGNH hydrolase-type esterase domain-containing protein</fullName>
    </recommendedName>
</protein>
<dbReference type="InterPro" id="IPR013830">
    <property type="entry name" value="SGNH_hydro"/>
</dbReference>
<dbReference type="SUPFAM" id="SSF52266">
    <property type="entry name" value="SGNH hydrolase"/>
    <property type="match status" value="1"/>
</dbReference>
<evidence type="ECO:0000313" key="3">
    <source>
        <dbReference type="EMBL" id="KGO88099.1"/>
    </source>
</evidence>
<proteinExistence type="predicted"/>
<sequence>MIFINTVDDKRFSLNGIEYLKNYITAVRGIRIQIFNCYENADVLLPLTVFSQVNLDGVVYSNVASLQSAILGVTYSRNSLGGENAPIINQDNIDIAKRYFSYTNLTAQQLATLVNNDVSFVVSEIQSLWIFLSVPSSGFNLATVYKYKVFNKGKGTYGTGGNVVLSGLDLQLTYVTPVTAEDVDPDDPTTQTINYPNLDGQTISEWLNEQDPSITIQPQDEGYTLFKGTVDYIEQSYLWVGAPGAYGVGNLQSTDADFQLLSDVPPGGVPNLQEVTNSDNTTTNDIVHENESGTVYKGPDGNFAKFVFHDEFEISLTKPTVTINTKYVPLIFRVNGQNDQISDNNGVVDLNVPSGETDLYVFPRPENVVIGSSTGDPAIIPLADTTNAGLINPAEKTKLNNTSGTNSGDNAANTTSNAYADGKVQNNVNSSTTVAPSTTAIVNYVNGRIVAFQPETKMYTDRMADVGNILDYQTTLALDDFVTTTKRDGGFSKIKFWAPLLGYNLAGALVKFVVDAGGAISMVNTGLTDANYNISKGLFVLENQTTRYFFNTGFNPSANGLSSDNLFFGYFVSNYDLVSSTNSSHLFSDAPVSGDSTLAGTANGAMIIGTRSQTLSFSGKRQQLANALSSTYFSAYLNGENQTNDRAIAATAVTLNTEVTVFKSRRNGNDLWMRNAGISYLIAGSGLTNAQAASMNKALYKLYERLGRIQTQGSLFVYFGDSNTAGISAATGADRFSVLASAALGGIEYNLGVPSSQLRQTVTSLGITGGYQRYQSMLNKEMNTLVIMYGTNDMNVGDGTTNGDATIIADFRTKLQEIVVAAKAKGIRVILITPPYNTISNTTKQLAYNAAVALVAKNTGVPLVDAYRLFADKTNPLDFYASDGLHLNTPGHLALFKLLVSVVNGKAYREVNIDLPSIPSGGTTSVNVTMPNIVQYQTVVANYPSWTAAGLTYRAESTADDIATITVYNNTNTAIDATTTFGRIEANLN</sequence>
<dbReference type="eggNOG" id="COG2755">
    <property type="taxonomic scope" value="Bacteria"/>
</dbReference>
<dbReference type="AlphaFoldDB" id="A0A0A2M743"/>
<dbReference type="OrthoDB" id="1377500at2"/>
<feature type="domain" description="SGNH hydrolase-type esterase" evidence="2">
    <location>
        <begin position="719"/>
        <end position="892"/>
    </location>
</feature>
<dbReference type="Pfam" id="PF13472">
    <property type="entry name" value="Lipase_GDSL_2"/>
    <property type="match status" value="1"/>
</dbReference>
<comment type="caution">
    <text evidence="3">The sequence shown here is derived from an EMBL/GenBank/DDBJ whole genome shotgun (WGS) entry which is preliminary data.</text>
</comment>
<keyword evidence="4" id="KW-1185">Reference proteome</keyword>
<gene>
    <name evidence="3" type="ORF">Q765_03325</name>
</gene>
<name>A0A0A2M743_9FLAO</name>
<dbReference type="Proteomes" id="UP000030152">
    <property type="component" value="Unassembled WGS sequence"/>
</dbReference>
<dbReference type="GO" id="GO:0016788">
    <property type="term" value="F:hydrolase activity, acting on ester bonds"/>
    <property type="evidence" value="ECO:0007669"/>
    <property type="project" value="UniProtKB-ARBA"/>
</dbReference>
<dbReference type="PANTHER" id="PTHR14209:SF19">
    <property type="entry name" value="ISOAMYL ACETATE-HYDROLYZING ESTERASE 1 HOMOLOG"/>
    <property type="match status" value="1"/>
</dbReference>
<dbReference type="EMBL" id="JRLX01000002">
    <property type="protein sequence ID" value="KGO88099.1"/>
    <property type="molecule type" value="Genomic_DNA"/>
</dbReference>
<dbReference type="InterPro" id="IPR036514">
    <property type="entry name" value="SGNH_hydro_sf"/>
</dbReference>
<feature type="compositionally biased region" description="Polar residues" evidence="1">
    <location>
        <begin position="399"/>
        <end position="416"/>
    </location>
</feature>
<dbReference type="RefSeq" id="WP_020212242.1">
    <property type="nucleotide sequence ID" value="NZ_JRLX01000002.1"/>
</dbReference>
<dbReference type="STRING" id="1121895.GCA_000378485_01113"/>
<evidence type="ECO:0000259" key="2">
    <source>
        <dbReference type="Pfam" id="PF13472"/>
    </source>
</evidence>
<evidence type="ECO:0000313" key="4">
    <source>
        <dbReference type="Proteomes" id="UP000030152"/>
    </source>
</evidence>
<dbReference type="InterPro" id="IPR045136">
    <property type="entry name" value="Iah1-like"/>
</dbReference>
<dbReference type="Gene3D" id="3.40.50.1110">
    <property type="entry name" value="SGNH hydrolase"/>
    <property type="match status" value="1"/>
</dbReference>
<evidence type="ECO:0000256" key="1">
    <source>
        <dbReference type="SAM" id="MobiDB-lite"/>
    </source>
</evidence>
<accession>A0A0A2M743</accession>
<reference evidence="3 4" key="1">
    <citation type="submission" date="2013-09" db="EMBL/GenBank/DDBJ databases">
        <authorList>
            <person name="Zeng Z."/>
            <person name="Chen C."/>
        </authorList>
    </citation>
    <scope>NUCLEOTIDE SEQUENCE [LARGE SCALE GENOMIC DNA]</scope>
    <source>
        <strain evidence="3 4">WB 3.3-2</strain>
    </source>
</reference>